<proteinExistence type="predicted"/>
<evidence type="ECO:0008006" key="3">
    <source>
        <dbReference type="Google" id="ProtNLM"/>
    </source>
</evidence>
<dbReference type="EMBL" id="BAABHV010000009">
    <property type="protein sequence ID" value="GAA5051014.1"/>
    <property type="molecule type" value="Genomic_DNA"/>
</dbReference>
<organism evidence="1 2">
    <name type="scientific">Erythrobacter westpacificensis</name>
    <dbReference type="NCBI Taxonomy" id="1055231"/>
    <lineage>
        <taxon>Bacteria</taxon>
        <taxon>Pseudomonadati</taxon>
        <taxon>Pseudomonadota</taxon>
        <taxon>Alphaproteobacteria</taxon>
        <taxon>Sphingomonadales</taxon>
        <taxon>Erythrobacteraceae</taxon>
        <taxon>Erythrobacter/Porphyrobacter group</taxon>
        <taxon>Erythrobacter</taxon>
    </lineage>
</organism>
<keyword evidence="2" id="KW-1185">Reference proteome</keyword>
<dbReference type="RefSeq" id="WP_346032062.1">
    <property type="nucleotide sequence ID" value="NZ_BAABHV010000009.1"/>
</dbReference>
<evidence type="ECO:0000313" key="1">
    <source>
        <dbReference type="EMBL" id="GAA5051014.1"/>
    </source>
</evidence>
<comment type="caution">
    <text evidence="1">The sequence shown here is derived from an EMBL/GenBank/DDBJ whole genome shotgun (WGS) entry which is preliminary data.</text>
</comment>
<sequence length="106" mass="11657">MRSGNRKADILLALSLAALIAFVVGVLWLKDVGPTKFEQAKILEMRLSPGAYGDKARVKVETVSGEIRYIAAPPRLMNKCSIGDEVELIRRRFATKVGPRGCSLQE</sequence>
<dbReference type="Proteomes" id="UP001500518">
    <property type="component" value="Unassembled WGS sequence"/>
</dbReference>
<protein>
    <recommendedName>
        <fullName evidence="3">NusG domain-containing protein</fullName>
    </recommendedName>
</protein>
<accession>A0ABP9K7E3</accession>
<name>A0ABP9K7E3_9SPHN</name>
<evidence type="ECO:0000313" key="2">
    <source>
        <dbReference type="Proteomes" id="UP001500518"/>
    </source>
</evidence>
<gene>
    <name evidence="1" type="ORF">GCM10023208_10430</name>
</gene>
<reference evidence="2" key="1">
    <citation type="journal article" date="2019" name="Int. J. Syst. Evol. Microbiol.">
        <title>The Global Catalogue of Microorganisms (GCM) 10K type strain sequencing project: providing services to taxonomists for standard genome sequencing and annotation.</title>
        <authorList>
            <consortium name="The Broad Institute Genomics Platform"/>
            <consortium name="The Broad Institute Genome Sequencing Center for Infectious Disease"/>
            <person name="Wu L."/>
            <person name="Ma J."/>
        </authorList>
    </citation>
    <scope>NUCLEOTIDE SEQUENCE [LARGE SCALE GENOMIC DNA]</scope>
    <source>
        <strain evidence="2">JCM 18014</strain>
    </source>
</reference>